<reference evidence="2 3" key="1">
    <citation type="submission" date="2019-01" db="EMBL/GenBank/DDBJ databases">
        <authorList>
            <consortium name="Pathogen Informatics"/>
        </authorList>
    </citation>
    <scope>NUCLEOTIDE SEQUENCE [LARGE SCALE GENOMIC DNA]</scope>
    <source>
        <strain evidence="2 3">NCTC10179</strain>
    </source>
</reference>
<protein>
    <submittedName>
        <fullName evidence="2">Uncharacterized protein conserved in bacteria</fullName>
    </submittedName>
</protein>
<evidence type="ECO:0000313" key="2">
    <source>
        <dbReference type="EMBL" id="VEU76362.1"/>
    </source>
</evidence>
<name>A0A449B703_9BACT</name>
<dbReference type="Pfam" id="PF09903">
    <property type="entry name" value="DUF2130"/>
    <property type="match status" value="1"/>
</dbReference>
<keyword evidence="3" id="KW-1185">Reference proteome</keyword>
<dbReference type="Proteomes" id="UP000289497">
    <property type="component" value="Chromosome"/>
</dbReference>
<accession>A0A449B703</accession>
<dbReference type="KEGG" id="mcou:NCTC10179_00539"/>
<keyword evidence="1" id="KW-0175">Coiled coil</keyword>
<dbReference type="EMBL" id="LR215039">
    <property type="protein sequence ID" value="VEU76362.1"/>
    <property type="molecule type" value="Genomic_DNA"/>
</dbReference>
<sequence length="532" mass="61989">MPRKIAIKIKDLEKLQFTLLEDASENDFLDLNDLLEVDVTNINAFSNDLKTKMEDSIKSKLQKDFEQRLNDALSSQSRENDKDKQLALKVLEDKYKQQLNEKENLLTKKQEQIQSLNSQQELLIQNKINEELQQKEKELQDKYVKQLEHIQVQLNEQKTETAKKDEQIKSLKESQELLIANKVNEKLNEQSKKLEEKYEERLKEIQNQLADQKSQTAKKDEQIKSILENKENEIENRLLKQEKELKISHQQDLASKDALIRELELKNNQFQTLNVKQVGEALEHDVENKLIEMFGNFTEAVKFSKINDSKKMKDADSDSYEGKATKADFLVEFYNPATSQLIGKIVIECKSQESGKGTTKNSDHYKKLEADRKKEEANFAFLVTTLEQHKEFFVMTPQEKEYDKILVLRFPVLGQLLTLFYTYFKRLDEVKSSDALVQKGKEFLDGINNIKEAFISAIGKLDERHKNIIKALDNMRKQVDNLETLIGRMVKIDFENIKKSLERTNALPSLDSIIYLESDDLDQSEISELDKL</sequence>
<evidence type="ECO:0000256" key="1">
    <source>
        <dbReference type="SAM" id="Coils"/>
    </source>
</evidence>
<feature type="coiled-coil region" evidence="1">
    <location>
        <begin position="88"/>
        <end position="244"/>
    </location>
</feature>
<dbReference type="AlphaFoldDB" id="A0A449B703"/>
<dbReference type="RefSeq" id="WP_036435047.1">
    <property type="nucleotide sequence ID" value="NZ_LR215039.1"/>
</dbReference>
<gene>
    <name evidence="2" type="ORF">NCTC10179_00539</name>
</gene>
<evidence type="ECO:0000313" key="3">
    <source>
        <dbReference type="Proteomes" id="UP000289497"/>
    </source>
</evidence>
<organism evidence="2 3">
    <name type="scientific">Mycoplasmopsis columboralis</name>
    <dbReference type="NCBI Taxonomy" id="171282"/>
    <lineage>
        <taxon>Bacteria</taxon>
        <taxon>Bacillati</taxon>
        <taxon>Mycoplasmatota</taxon>
        <taxon>Mycoplasmoidales</taxon>
        <taxon>Metamycoplasmataceae</taxon>
        <taxon>Mycoplasmopsis</taxon>
    </lineage>
</organism>
<proteinExistence type="predicted"/>
<dbReference type="InterPro" id="IPR019219">
    <property type="entry name" value="DUF2130"/>
</dbReference>